<dbReference type="PROSITE" id="PS51462">
    <property type="entry name" value="NUDIX"/>
    <property type="match status" value="1"/>
</dbReference>
<dbReference type="InterPro" id="IPR015797">
    <property type="entry name" value="NUDIX_hydrolase-like_dom_sf"/>
</dbReference>
<dbReference type="SUPFAM" id="SSF55811">
    <property type="entry name" value="Nudix"/>
    <property type="match status" value="1"/>
</dbReference>
<keyword evidence="2 4" id="KW-0378">Hydrolase</keyword>
<feature type="domain" description="Nudix hydrolase" evidence="3">
    <location>
        <begin position="1"/>
        <end position="137"/>
    </location>
</feature>
<evidence type="ECO:0000256" key="1">
    <source>
        <dbReference type="ARBA" id="ARBA00001946"/>
    </source>
</evidence>
<dbReference type="Gene3D" id="3.90.79.10">
    <property type="entry name" value="Nucleoside Triphosphate Pyrophosphohydrolase"/>
    <property type="match status" value="1"/>
</dbReference>
<dbReference type="InterPro" id="IPR000086">
    <property type="entry name" value="NUDIX_hydrolase_dom"/>
</dbReference>
<evidence type="ECO:0000259" key="3">
    <source>
        <dbReference type="PROSITE" id="PS51462"/>
    </source>
</evidence>
<evidence type="ECO:0000313" key="5">
    <source>
        <dbReference type="Proteomes" id="UP000231436"/>
    </source>
</evidence>
<dbReference type="EMBL" id="PFEU01000028">
    <property type="protein sequence ID" value="PJE76365.1"/>
    <property type="molecule type" value="Genomic_DNA"/>
</dbReference>
<dbReference type="Proteomes" id="UP000231436">
    <property type="component" value="Unassembled WGS sequence"/>
</dbReference>
<comment type="caution">
    <text evidence="4">The sequence shown here is derived from an EMBL/GenBank/DDBJ whole genome shotgun (WGS) entry which is preliminary data.</text>
</comment>
<gene>
    <name evidence="4" type="ORF">COV05_05000</name>
</gene>
<proteinExistence type="predicted"/>
<accession>A0A2M8LG10</accession>
<evidence type="ECO:0000256" key="2">
    <source>
        <dbReference type="ARBA" id="ARBA00022801"/>
    </source>
</evidence>
<dbReference type="GO" id="GO:0016787">
    <property type="term" value="F:hydrolase activity"/>
    <property type="evidence" value="ECO:0007669"/>
    <property type="project" value="UniProtKB-KW"/>
</dbReference>
<dbReference type="PROSITE" id="PS00893">
    <property type="entry name" value="NUDIX_BOX"/>
    <property type="match status" value="1"/>
</dbReference>
<dbReference type="AlphaFoldDB" id="A0A2M8LG10"/>
<dbReference type="Pfam" id="PF00293">
    <property type="entry name" value="NUDIX"/>
    <property type="match status" value="1"/>
</dbReference>
<comment type="cofactor">
    <cofactor evidence="1">
        <name>Mg(2+)</name>
        <dbReference type="ChEBI" id="CHEBI:18420"/>
    </cofactor>
</comment>
<protein>
    <submittedName>
        <fullName evidence="4">NUDIX hydrolase</fullName>
    </submittedName>
</protein>
<name>A0A2M8LG10_9BACT</name>
<reference evidence="5" key="1">
    <citation type="submission" date="2017-09" db="EMBL/GenBank/DDBJ databases">
        <title>Depth-based differentiation of microbial function through sediment-hosted aquifers and enrichment of novel symbionts in the deep terrestrial subsurface.</title>
        <authorList>
            <person name="Probst A.J."/>
            <person name="Ladd B."/>
            <person name="Jarett J.K."/>
            <person name="Geller-Mcgrath D.E."/>
            <person name="Sieber C.M.K."/>
            <person name="Emerson J.B."/>
            <person name="Anantharaman K."/>
            <person name="Thomas B.C."/>
            <person name="Malmstrom R."/>
            <person name="Stieglmeier M."/>
            <person name="Klingl A."/>
            <person name="Woyke T."/>
            <person name="Ryan C.M."/>
            <person name="Banfield J.F."/>
        </authorList>
    </citation>
    <scope>NUCLEOTIDE SEQUENCE [LARGE SCALE GENOMIC DNA]</scope>
</reference>
<sequence length="155" mass="18003">MERHTARIIVVGFIERDGKLLVIRERPAELPHDHEPVMNQPAGHLEKNELLTDAVVREVLEETGYHVRPVELVGVHQITVTSEERTVLAFLFRCELIDETQHEIEAPEIVETLWLTQEEIMARANEHRSRSTTKRFETYFSGARFPLELLTQLVK</sequence>
<dbReference type="InterPro" id="IPR020084">
    <property type="entry name" value="NUDIX_hydrolase_CS"/>
</dbReference>
<dbReference type="PANTHER" id="PTHR43046:SF16">
    <property type="entry name" value="ADP-RIBOSE PYROPHOSPHATASE YJHB-RELATED"/>
    <property type="match status" value="1"/>
</dbReference>
<evidence type="ECO:0000313" key="4">
    <source>
        <dbReference type="EMBL" id="PJE76365.1"/>
    </source>
</evidence>
<organism evidence="4 5">
    <name type="scientific">Candidatus Uhrbacteria bacterium CG10_big_fil_rev_8_21_14_0_10_48_16</name>
    <dbReference type="NCBI Taxonomy" id="1975038"/>
    <lineage>
        <taxon>Bacteria</taxon>
        <taxon>Candidatus Uhriibacteriota</taxon>
    </lineage>
</organism>
<dbReference type="PANTHER" id="PTHR43046">
    <property type="entry name" value="GDP-MANNOSE MANNOSYL HYDROLASE"/>
    <property type="match status" value="1"/>
</dbReference>